<dbReference type="SMART" id="SM00062">
    <property type="entry name" value="PBPb"/>
    <property type="match status" value="1"/>
</dbReference>
<dbReference type="SUPFAM" id="SSF53850">
    <property type="entry name" value="Periplasmic binding protein-like II"/>
    <property type="match status" value="1"/>
</dbReference>
<evidence type="ECO:0000256" key="1">
    <source>
        <dbReference type="ARBA" id="ARBA00004418"/>
    </source>
</evidence>
<dbReference type="Pfam" id="PF13379">
    <property type="entry name" value="NMT1_2"/>
    <property type="match status" value="1"/>
</dbReference>
<dbReference type="EMBL" id="JAQOSP010000101">
    <property type="protein sequence ID" value="MDJ1170869.1"/>
    <property type="molecule type" value="Genomic_DNA"/>
</dbReference>
<comment type="subcellular location">
    <subcellularLocation>
        <location evidence="1">Periplasm</location>
    </subcellularLocation>
</comment>
<evidence type="ECO:0000256" key="2">
    <source>
        <dbReference type="ARBA" id="ARBA00010742"/>
    </source>
</evidence>
<dbReference type="RefSeq" id="WP_283754624.1">
    <property type="nucleotide sequence ID" value="NZ_JAQOSP010000101.1"/>
</dbReference>
<proteinExistence type="inferred from homology"/>
<feature type="domain" description="Solute-binding protein family 3/N-terminal" evidence="4">
    <location>
        <begin position="40"/>
        <end position="260"/>
    </location>
</feature>
<dbReference type="InterPro" id="IPR001638">
    <property type="entry name" value="Solute-binding_3/MltF_N"/>
</dbReference>
<keyword evidence="6" id="KW-1185">Reference proteome</keyword>
<keyword evidence="3" id="KW-0732">Signal</keyword>
<reference evidence="5 6" key="1">
    <citation type="submission" date="2023-01" db="EMBL/GenBank/DDBJ databases">
        <title>Novel diversity within Roseofilum (Cyanobacteria; Desertifilaceae) from marine benthic mats with descriptions of four novel species.</title>
        <authorList>
            <person name="Wang Y."/>
            <person name="Berthold D.E."/>
            <person name="Hu J."/>
            <person name="Lefler F.W."/>
            <person name="Laughinghouse H.D. IV."/>
        </authorList>
    </citation>
    <scope>NUCLEOTIDE SEQUENCE [LARGE SCALE GENOMIC DNA]</scope>
    <source>
        <strain evidence="5 6">BLCC-M154</strain>
    </source>
</reference>
<evidence type="ECO:0000313" key="6">
    <source>
        <dbReference type="Proteomes" id="UP001235303"/>
    </source>
</evidence>
<sequence>MFKPFSRHYLRPLWVTLALFTLITSLFLKGCNVNSDRLTTLQVGTNTWPGYDVALYAQEAGLFAKRGLEIEFSRFDVAQDTIRSLLAGNLDAAFISLWELMQVEPGDDPLVYIMVTNISYGSDGLVVTEDIASVSDLKGNTIGAKLGTVSHLILLEALKNNGLNPEDVNIRDISNPVAIESIQQGNIKGAVLWEPDLSETAQAINGSIPFTTADVDSLVIDGFVSRASYVQSHPKELTQFILAWFDLMQEVETQPQVVFNVVGELLQQSGDSFASDYSGLKKGDIEMNRRMFAANGRLEEAVAEIAQLLQEDPRHNRTIVEDVKIDPTQVMSAIATWEDEQNQ</sequence>
<comment type="similarity">
    <text evidence="2">Belongs to the bacterial solute-binding protein SsuA/TauA family.</text>
</comment>
<dbReference type="Proteomes" id="UP001235303">
    <property type="component" value="Unassembled WGS sequence"/>
</dbReference>
<name>A0ABT7AWR9_9CYAN</name>
<gene>
    <name evidence="5" type="ORF">PMG71_15655</name>
</gene>
<dbReference type="PANTHER" id="PTHR30024">
    <property type="entry name" value="ALIPHATIC SULFONATES-BINDING PROTEIN-RELATED"/>
    <property type="match status" value="1"/>
</dbReference>
<evidence type="ECO:0000256" key="3">
    <source>
        <dbReference type="ARBA" id="ARBA00022729"/>
    </source>
</evidence>
<dbReference type="Gene3D" id="3.40.190.10">
    <property type="entry name" value="Periplasmic binding protein-like II"/>
    <property type="match status" value="2"/>
</dbReference>
<accession>A0ABT7AWR9</accession>
<dbReference type="PANTHER" id="PTHR30024:SF47">
    <property type="entry name" value="TAURINE-BINDING PERIPLASMIC PROTEIN"/>
    <property type="match status" value="1"/>
</dbReference>
<organism evidence="5 6">
    <name type="scientific">Roseofilum acuticapitatum BLCC-M154</name>
    <dbReference type="NCBI Taxonomy" id="3022444"/>
    <lineage>
        <taxon>Bacteria</taxon>
        <taxon>Bacillati</taxon>
        <taxon>Cyanobacteriota</taxon>
        <taxon>Cyanophyceae</taxon>
        <taxon>Desertifilales</taxon>
        <taxon>Desertifilaceae</taxon>
        <taxon>Roseofilum</taxon>
        <taxon>Roseofilum acuticapitatum</taxon>
    </lineage>
</organism>
<comment type="caution">
    <text evidence="5">The sequence shown here is derived from an EMBL/GenBank/DDBJ whole genome shotgun (WGS) entry which is preliminary data.</text>
</comment>
<evidence type="ECO:0000313" key="5">
    <source>
        <dbReference type="EMBL" id="MDJ1170869.1"/>
    </source>
</evidence>
<evidence type="ECO:0000259" key="4">
    <source>
        <dbReference type="SMART" id="SM00062"/>
    </source>
</evidence>
<protein>
    <submittedName>
        <fullName evidence="5">ABC transporter substrate-binding protein</fullName>
    </submittedName>
</protein>